<dbReference type="AlphaFoldDB" id="A0A6P5FG98"/>
<dbReference type="Gene3D" id="3.30.40.10">
    <property type="entry name" value="Zinc/RING finger domain, C3HC4 (zinc finger)"/>
    <property type="match status" value="2"/>
</dbReference>
<dbReference type="Proteomes" id="UP000515123">
    <property type="component" value="Linkage group 7"/>
</dbReference>
<keyword evidence="5 9" id="KW-0863">Zinc-finger</keyword>
<feature type="compositionally biased region" description="Polar residues" evidence="10">
    <location>
        <begin position="224"/>
        <end position="234"/>
    </location>
</feature>
<keyword evidence="3" id="KW-0677">Repeat</keyword>
<dbReference type="InterPro" id="IPR017907">
    <property type="entry name" value="Znf_RING_CS"/>
</dbReference>
<dbReference type="PROSITE" id="PS50089">
    <property type="entry name" value="ZF_RING_2"/>
    <property type="match status" value="1"/>
</dbReference>
<dbReference type="GO" id="GO:0005634">
    <property type="term" value="C:nucleus"/>
    <property type="evidence" value="ECO:0007669"/>
    <property type="project" value="UniProtKB-SubCell"/>
</dbReference>
<sequence length="992" mass="109802">MADVAHLEKMGRELECPICWSLLRSAASISCNHVFCNSCILESMKTVSSCPVCKVPFRRREVRAAPHMDNLVSIFKSMEVATGTSILSTQLAPAAKNTDGAKQGDEENNVDAPETSAAHERKEKNKKKQKRLRKANARNPVSRPSTEPSFPAKKRIHVTPFPISETPKRPKKALKLVHSCSEPQDDVKTDNCAVAPYDNKGSPSLSPFFWLREEDDEENAERPSVQQTIDTPPSHNAPCFSDIKDSDDEAPCSMTPESKAKAQEAFDSELFEWTQRACSPELCSTPRKKLTKGRQKLDQIQERDCRGIMEVGELCDNVCLTNAEPKTVDARKGGSKNRKRNNITKKKRAKSSICGNTHNIASDAHQEFTNNPSGMLQNSNDVRKDTDKSSPPTTRGKYIHSSNHLLAHQNLNSGEMPITHTDQALAEPSDQLPAISIGVNDKNGEKVDSNILLKAQKRSKTSSLENHRKRIKETSDDVKYEITEGIPTGSVSKRKMGRKNTTKMKAVPEFLDDKSKDGKDSCIATAAKGTKIVNRQKYDSKTCGRTARAKLMISPATMDSAVLRNNAVSERSDTLAVRKLKKDGESIATDCVLKKCEYTPEVVCAFCKSADITEDSGEMMHYFNGKPVAADYSGGTNVIHSHKNCTEWAPDVYFEDDSAINLAAELARSRRIKCIVCGIKGAALGCFEKSCRKSFHYTCAKLIPECCWDNENFIMLCPLHWSSKLPIETSEAQKQIKRTSSKGSIAQVPSARDSGYDTSNLWSWPSGSPCKWVLCCSALSNKEKEIVSQFTKMTGVPLTKTWSPAVTHVITSTDGSGACKRTLKFLMAILNGKWIVNINWIRVCMEAMEPVDEEKFEITVDVHGISGGPKLGRLKAINKEPKLFNGLRFYFSGDFVLSYRGYLQDLVTAAGGTVLQRKPISRDQQKLLDDSSLTFIIYSLEHPEKSNSNRDSVVFDLRRAKAKALADACSGKIASNTWVIDSIAACKLQPLT</sequence>
<reference evidence="15" key="2">
    <citation type="submission" date="2025-08" db="UniProtKB">
        <authorList>
            <consortium name="RefSeq"/>
        </authorList>
    </citation>
    <scope>IDENTIFICATION</scope>
    <source>
        <tissue evidence="15">Leaf</tissue>
    </source>
</reference>
<keyword evidence="8" id="KW-0539">Nucleus</keyword>
<feature type="domain" description="BRCT" evidence="12">
    <location>
        <begin position="779"/>
        <end position="858"/>
    </location>
</feature>
<dbReference type="FunFam" id="3.30.40.10:FF:000352">
    <property type="entry name" value="Breast cancer associated RING 1"/>
    <property type="match status" value="1"/>
</dbReference>
<dbReference type="PROSITE" id="PS00518">
    <property type="entry name" value="ZF_RING_1"/>
    <property type="match status" value="1"/>
</dbReference>
<dbReference type="RefSeq" id="XP_020092275.1">
    <property type="nucleotide sequence ID" value="XM_020236686.1"/>
</dbReference>
<name>A0A6P5FG98_ANACO</name>
<evidence type="ECO:0000256" key="7">
    <source>
        <dbReference type="ARBA" id="ARBA00023204"/>
    </source>
</evidence>
<protein>
    <submittedName>
        <fullName evidence="15">Protein BREAST CANCER SUSCEPTIBILITY 1 homolog</fullName>
    </submittedName>
</protein>
<evidence type="ECO:0000259" key="13">
    <source>
        <dbReference type="PROSITE" id="PS51805"/>
    </source>
</evidence>
<feature type="region of interest" description="Disordered" evidence="10">
    <location>
        <begin position="92"/>
        <end position="155"/>
    </location>
</feature>
<dbReference type="PANTHER" id="PTHR13763:SF0">
    <property type="entry name" value="BREAST CANCER TYPE 1 SUSCEPTIBILITY PROTEIN"/>
    <property type="match status" value="1"/>
</dbReference>
<keyword evidence="6" id="KW-0862">Zinc</keyword>
<feature type="compositionally biased region" description="Polar residues" evidence="10">
    <location>
        <begin position="367"/>
        <end position="380"/>
    </location>
</feature>
<keyword evidence="4" id="KW-0227">DNA damage</keyword>
<organism evidence="14 15">
    <name type="scientific">Ananas comosus</name>
    <name type="common">Pineapple</name>
    <name type="synonym">Ananas ananas</name>
    <dbReference type="NCBI Taxonomy" id="4615"/>
    <lineage>
        <taxon>Eukaryota</taxon>
        <taxon>Viridiplantae</taxon>
        <taxon>Streptophyta</taxon>
        <taxon>Embryophyta</taxon>
        <taxon>Tracheophyta</taxon>
        <taxon>Spermatophyta</taxon>
        <taxon>Magnoliopsida</taxon>
        <taxon>Liliopsida</taxon>
        <taxon>Poales</taxon>
        <taxon>Bromeliaceae</taxon>
        <taxon>Bromelioideae</taxon>
        <taxon>Ananas</taxon>
    </lineage>
</organism>
<dbReference type="SMART" id="SM00292">
    <property type="entry name" value="BRCT"/>
    <property type="match status" value="2"/>
</dbReference>
<evidence type="ECO:0000256" key="6">
    <source>
        <dbReference type="ARBA" id="ARBA00022833"/>
    </source>
</evidence>
<evidence type="ECO:0000313" key="14">
    <source>
        <dbReference type="Proteomes" id="UP000515123"/>
    </source>
</evidence>
<accession>A0A6P5FG98</accession>
<dbReference type="GO" id="GO:0045944">
    <property type="term" value="P:positive regulation of transcription by RNA polymerase II"/>
    <property type="evidence" value="ECO:0007669"/>
    <property type="project" value="TreeGrafter"/>
</dbReference>
<dbReference type="InterPro" id="IPR013083">
    <property type="entry name" value="Znf_RING/FYVE/PHD"/>
</dbReference>
<evidence type="ECO:0000259" key="12">
    <source>
        <dbReference type="PROSITE" id="PS50172"/>
    </source>
</evidence>
<gene>
    <name evidence="15" type="primary">LOC109712890</name>
</gene>
<dbReference type="FunFam" id="3.40.50.10190:FF:000006">
    <property type="entry name" value="Breast cancer type 1 susceptibility protein homolog"/>
    <property type="match status" value="1"/>
</dbReference>
<dbReference type="InterPro" id="IPR001841">
    <property type="entry name" value="Znf_RING"/>
</dbReference>
<evidence type="ECO:0000256" key="3">
    <source>
        <dbReference type="ARBA" id="ARBA00022737"/>
    </source>
</evidence>
<feature type="compositionally biased region" description="Basic residues" evidence="10">
    <location>
        <begin position="333"/>
        <end position="350"/>
    </location>
</feature>
<dbReference type="InterPro" id="IPR036420">
    <property type="entry name" value="BRCT_dom_sf"/>
</dbReference>
<keyword evidence="2" id="KW-0479">Metal-binding</keyword>
<feature type="region of interest" description="Disordered" evidence="10">
    <location>
        <begin position="216"/>
        <end position="236"/>
    </location>
</feature>
<dbReference type="SUPFAM" id="SSF57850">
    <property type="entry name" value="RING/U-box"/>
    <property type="match status" value="1"/>
</dbReference>
<dbReference type="Pfam" id="PF13923">
    <property type="entry name" value="zf-C3HC4_2"/>
    <property type="match status" value="1"/>
</dbReference>
<comment type="subcellular location">
    <subcellularLocation>
        <location evidence="1">Nucleus</location>
    </subcellularLocation>
</comment>
<evidence type="ECO:0000256" key="8">
    <source>
        <dbReference type="ARBA" id="ARBA00023242"/>
    </source>
</evidence>
<keyword evidence="7" id="KW-0234">DNA repair</keyword>
<feature type="region of interest" description="Disordered" evidence="10">
    <location>
        <begin position="327"/>
        <end position="398"/>
    </location>
</feature>
<evidence type="ECO:0000256" key="1">
    <source>
        <dbReference type="ARBA" id="ARBA00004123"/>
    </source>
</evidence>
<evidence type="ECO:0000313" key="15">
    <source>
        <dbReference type="RefSeq" id="XP_020092275.1"/>
    </source>
</evidence>
<dbReference type="Pfam" id="PF00533">
    <property type="entry name" value="BRCT"/>
    <property type="match status" value="1"/>
</dbReference>
<dbReference type="GO" id="GO:0000724">
    <property type="term" value="P:double-strand break repair via homologous recombination"/>
    <property type="evidence" value="ECO:0007669"/>
    <property type="project" value="UniProtKB-ARBA"/>
</dbReference>
<evidence type="ECO:0000256" key="10">
    <source>
        <dbReference type="SAM" id="MobiDB-lite"/>
    </source>
</evidence>
<dbReference type="PANTHER" id="PTHR13763">
    <property type="entry name" value="BREAST CANCER TYPE 1 SUSCEPTIBILITY PROTEIN BRCA1"/>
    <property type="match status" value="1"/>
</dbReference>
<feature type="domain" description="RING-type" evidence="11">
    <location>
        <begin position="16"/>
        <end position="54"/>
    </location>
</feature>
<dbReference type="GO" id="GO:0004842">
    <property type="term" value="F:ubiquitin-protein transferase activity"/>
    <property type="evidence" value="ECO:0007669"/>
    <property type="project" value="TreeGrafter"/>
</dbReference>
<dbReference type="Pfam" id="PF13771">
    <property type="entry name" value="zf-HC5HC2H"/>
    <property type="match status" value="1"/>
</dbReference>
<dbReference type="InterPro" id="IPR031099">
    <property type="entry name" value="BRCA1-associated"/>
</dbReference>
<proteinExistence type="predicted"/>
<dbReference type="OrthoDB" id="2384350at2759"/>
<evidence type="ECO:0000256" key="5">
    <source>
        <dbReference type="ARBA" id="ARBA00022771"/>
    </source>
</evidence>
<feature type="domain" description="PHD-type" evidence="13">
    <location>
        <begin position="601"/>
        <end position="721"/>
    </location>
</feature>
<dbReference type="CDD" id="cd15571">
    <property type="entry name" value="ePHD"/>
    <property type="match status" value="1"/>
</dbReference>
<keyword evidence="14" id="KW-1185">Reference proteome</keyword>
<evidence type="ECO:0000256" key="2">
    <source>
        <dbReference type="ARBA" id="ARBA00022723"/>
    </source>
</evidence>
<dbReference type="CDD" id="cd17734">
    <property type="entry name" value="BRCT_Bard1_rpt1"/>
    <property type="match status" value="1"/>
</dbReference>
<feature type="domain" description="BRCT" evidence="12">
    <location>
        <begin position="879"/>
        <end position="992"/>
    </location>
</feature>
<dbReference type="FunFam" id="3.30.40.10:FF:000310">
    <property type="entry name" value="Breast cancer associated RING 1"/>
    <property type="match status" value="1"/>
</dbReference>
<dbReference type="GeneID" id="109712890"/>
<evidence type="ECO:0000256" key="4">
    <source>
        <dbReference type="ARBA" id="ARBA00022763"/>
    </source>
</evidence>
<dbReference type="PROSITE" id="PS51805">
    <property type="entry name" value="EPHD"/>
    <property type="match status" value="1"/>
</dbReference>
<dbReference type="SMART" id="SM00184">
    <property type="entry name" value="RING"/>
    <property type="match status" value="2"/>
</dbReference>
<dbReference type="Gene3D" id="3.40.50.10190">
    <property type="entry name" value="BRCT domain"/>
    <property type="match status" value="2"/>
</dbReference>
<dbReference type="SUPFAM" id="SSF52113">
    <property type="entry name" value="BRCT domain"/>
    <property type="match status" value="2"/>
</dbReference>
<evidence type="ECO:0000259" key="11">
    <source>
        <dbReference type="PROSITE" id="PS50089"/>
    </source>
</evidence>
<dbReference type="InterPro" id="IPR001357">
    <property type="entry name" value="BRCT_dom"/>
</dbReference>
<reference evidence="14" key="1">
    <citation type="journal article" date="2015" name="Nat. Genet.">
        <title>The pineapple genome and the evolution of CAM photosynthesis.</title>
        <authorList>
            <person name="Ming R."/>
            <person name="VanBuren R."/>
            <person name="Wai C.M."/>
            <person name="Tang H."/>
            <person name="Schatz M.C."/>
            <person name="Bowers J.E."/>
            <person name="Lyons E."/>
            <person name="Wang M.L."/>
            <person name="Chen J."/>
            <person name="Biggers E."/>
            <person name="Zhang J."/>
            <person name="Huang L."/>
            <person name="Zhang L."/>
            <person name="Miao W."/>
            <person name="Zhang J."/>
            <person name="Ye Z."/>
            <person name="Miao C."/>
            <person name="Lin Z."/>
            <person name="Wang H."/>
            <person name="Zhou H."/>
            <person name="Yim W.C."/>
            <person name="Priest H.D."/>
            <person name="Zheng C."/>
            <person name="Woodhouse M."/>
            <person name="Edger P.P."/>
            <person name="Guyot R."/>
            <person name="Guo H.B."/>
            <person name="Guo H."/>
            <person name="Zheng G."/>
            <person name="Singh R."/>
            <person name="Sharma A."/>
            <person name="Min X."/>
            <person name="Zheng Y."/>
            <person name="Lee H."/>
            <person name="Gurtowski J."/>
            <person name="Sedlazeck F.J."/>
            <person name="Harkess A."/>
            <person name="McKain M.R."/>
            <person name="Liao Z."/>
            <person name="Fang J."/>
            <person name="Liu J."/>
            <person name="Zhang X."/>
            <person name="Zhang Q."/>
            <person name="Hu W."/>
            <person name="Qin Y."/>
            <person name="Wang K."/>
            <person name="Chen L.Y."/>
            <person name="Shirley N."/>
            <person name="Lin Y.R."/>
            <person name="Liu L.Y."/>
            <person name="Hernandez A.G."/>
            <person name="Wright C.L."/>
            <person name="Bulone V."/>
            <person name="Tuskan G.A."/>
            <person name="Heath K."/>
            <person name="Zee F."/>
            <person name="Moore P.H."/>
            <person name="Sunkar R."/>
            <person name="Leebens-Mack J.H."/>
            <person name="Mockler T."/>
            <person name="Bennetzen J.L."/>
            <person name="Freeling M."/>
            <person name="Sankoff D."/>
            <person name="Paterson A.H."/>
            <person name="Zhu X."/>
            <person name="Yang X."/>
            <person name="Smith J.A."/>
            <person name="Cushman J.C."/>
            <person name="Paull R.E."/>
            <person name="Yu Q."/>
        </authorList>
    </citation>
    <scope>NUCLEOTIDE SEQUENCE [LARGE SCALE GENOMIC DNA]</scope>
    <source>
        <strain evidence="14">cv. F153</strain>
    </source>
</reference>
<dbReference type="GO" id="GO:0008270">
    <property type="term" value="F:zinc ion binding"/>
    <property type="evidence" value="ECO:0007669"/>
    <property type="project" value="UniProtKB-KW"/>
</dbReference>
<dbReference type="InterPro" id="IPR034732">
    <property type="entry name" value="EPHD"/>
</dbReference>
<feature type="compositionally biased region" description="Basic residues" evidence="10">
    <location>
        <begin position="124"/>
        <end position="136"/>
    </location>
</feature>
<dbReference type="PROSITE" id="PS50172">
    <property type="entry name" value="BRCT"/>
    <property type="match status" value="2"/>
</dbReference>
<evidence type="ECO:0000256" key="9">
    <source>
        <dbReference type="PROSITE-ProRule" id="PRU00175"/>
    </source>
</evidence>